<keyword evidence="2" id="KW-1185">Reference proteome</keyword>
<evidence type="ECO:0000313" key="1">
    <source>
        <dbReference type="EMBL" id="EMS69579.1"/>
    </source>
</evidence>
<dbReference type="InterPro" id="IPR026424">
    <property type="entry name" value="Cxxx_AC3_0185"/>
</dbReference>
<accession>S0FK83</accession>
<dbReference type="RefSeq" id="WP_004629839.1">
    <property type="nucleotide sequence ID" value="NZ_AORV01000065.1"/>
</dbReference>
<name>S0FK83_RUMCE</name>
<dbReference type="Proteomes" id="UP000014155">
    <property type="component" value="Unassembled WGS sequence"/>
</dbReference>
<dbReference type="STRING" id="1195236.CTER_4503"/>
<reference evidence="1 2" key="1">
    <citation type="journal article" date="2013" name="Genome Announc.">
        <title>Draft Genome Sequence of the Cellulolytic, Mesophilic, Anaerobic Bacterium Clostridium termitidis Strain CT1112 (DSM 5398).</title>
        <authorList>
            <person name="Lal S."/>
            <person name="Ramachandran U."/>
            <person name="Zhang X."/>
            <person name="Munir R."/>
            <person name="Sparling R."/>
            <person name="Levin D.B."/>
        </authorList>
    </citation>
    <scope>NUCLEOTIDE SEQUENCE [LARGE SCALE GENOMIC DNA]</scope>
    <source>
        <strain evidence="1 2">CT1112</strain>
    </source>
</reference>
<sequence>MDRLFSNKKINKSRQDIKGYNGPGCMTCQHECGNNCVGGCTGTCEGNCNGCAGSCSGMCNSATAQYCGSANAW</sequence>
<proteinExistence type="predicted"/>
<gene>
    <name evidence="1" type="ORF">CTER_4503</name>
</gene>
<dbReference type="NCBIfam" id="TIGR04118">
    <property type="entry name" value="Cxxx_AC3_0185"/>
    <property type="match status" value="1"/>
</dbReference>
<dbReference type="EMBL" id="AORV01000065">
    <property type="protein sequence ID" value="EMS69579.1"/>
    <property type="molecule type" value="Genomic_DNA"/>
</dbReference>
<organism evidence="1 2">
    <name type="scientific">Ruminiclostridium cellobioparum subsp. termitidis CT1112</name>
    <dbReference type="NCBI Taxonomy" id="1195236"/>
    <lineage>
        <taxon>Bacteria</taxon>
        <taxon>Bacillati</taxon>
        <taxon>Bacillota</taxon>
        <taxon>Clostridia</taxon>
        <taxon>Eubacteriales</taxon>
        <taxon>Oscillospiraceae</taxon>
        <taxon>Ruminiclostridium</taxon>
    </lineage>
</organism>
<protein>
    <submittedName>
        <fullName evidence="1">Modification target Cys-rich peptide, AC3_0185 family</fullName>
    </submittedName>
</protein>
<comment type="caution">
    <text evidence="1">The sequence shown here is derived from an EMBL/GenBank/DDBJ whole genome shotgun (WGS) entry which is preliminary data.</text>
</comment>
<dbReference type="AlphaFoldDB" id="S0FK83"/>
<evidence type="ECO:0000313" key="2">
    <source>
        <dbReference type="Proteomes" id="UP000014155"/>
    </source>
</evidence>